<feature type="region of interest" description="Disordered" evidence="1">
    <location>
        <begin position="90"/>
        <end position="117"/>
    </location>
</feature>
<name>A0AAW0MNV8_9GOBI</name>
<accession>A0AAW0MNV8</accession>
<reference evidence="3" key="1">
    <citation type="submission" date="2024-04" db="EMBL/GenBank/DDBJ databases">
        <title>Salinicola lusitanus LLJ914,a marine bacterium isolated from the Okinawa Trough.</title>
        <authorList>
            <person name="Li J."/>
        </authorList>
    </citation>
    <scope>NUCLEOTIDE SEQUENCE [LARGE SCALE GENOMIC DNA]</scope>
</reference>
<keyword evidence="3" id="KW-1185">Reference proteome</keyword>
<evidence type="ECO:0000313" key="2">
    <source>
        <dbReference type="EMBL" id="KAK7879908.1"/>
    </source>
</evidence>
<dbReference type="EMBL" id="JBBPFD010000174">
    <property type="protein sequence ID" value="KAK7879908.1"/>
    <property type="molecule type" value="Genomic_DNA"/>
</dbReference>
<proteinExistence type="predicted"/>
<dbReference type="AlphaFoldDB" id="A0AAW0MNV8"/>
<dbReference type="Proteomes" id="UP001460270">
    <property type="component" value="Unassembled WGS sequence"/>
</dbReference>
<organism evidence="2 3">
    <name type="scientific">Mugilogobius chulae</name>
    <name type="common">yellowstripe goby</name>
    <dbReference type="NCBI Taxonomy" id="88201"/>
    <lineage>
        <taxon>Eukaryota</taxon>
        <taxon>Metazoa</taxon>
        <taxon>Chordata</taxon>
        <taxon>Craniata</taxon>
        <taxon>Vertebrata</taxon>
        <taxon>Euteleostomi</taxon>
        <taxon>Actinopterygii</taxon>
        <taxon>Neopterygii</taxon>
        <taxon>Teleostei</taxon>
        <taxon>Neoteleostei</taxon>
        <taxon>Acanthomorphata</taxon>
        <taxon>Gobiaria</taxon>
        <taxon>Gobiiformes</taxon>
        <taxon>Gobioidei</taxon>
        <taxon>Gobiidae</taxon>
        <taxon>Gobionellinae</taxon>
        <taxon>Mugilogobius</taxon>
    </lineage>
</organism>
<protein>
    <submittedName>
        <fullName evidence="2">Uncharacterized protein</fullName>
    </submittedName>
</protein>
<sequence>MFFRLTGGGSSALSVISLPEIKEEEEGNRRRVVSQDGKSREMIKTLLSETTPGRKRCTGSGSEWEEGVGIYSEEEEGGAAGSMNGWKSVAAGGKRGQSPVKVGQGKKVRMTARDGEREVEMGEEREFKVIVRFGEGNVMRREVRVQQVRVQNKLSYAEAVQVAKQGQQEVRRTQMVLEPPESSSREFVKRLITFVAGVINATKEIKSKTERIQVIVKAAVSHLKIDDLCWEEVRDELEAEGDRRGGGG</sequence>
<evidence type="ECO:0000256" key="1">
    <source>
        <dbReference type="SAM" id="MobiDB-lite"/>
    </source>
</evidence>
<comment type="caution">
    <text evidence="2">The sequence shown here is derived from an EMBL/GenBank/DDBJ whole genome shotgun (WGS) entry which is preliminary data.</text>
</comment>
<evidence type="ECO:0000313" key="3">
    <source>
        <dbReference type="Proteomes" id="UP001460270"/>
    </source>
</evidence>
<gene>
    <name evidence="2" type="ORF">WMY93_033426</name>
</gene>